<accession>A0A443RTY0</accession>
<gene>
    <name evidence="2" type="ORF">B4U80_12420</name>
</gene>
<keyword evidence="3" id="KW-1185">Reference proteome</keyword>
<dbReference type="AlphaFoldDB" id="A0A443RTY0"/>
<dbReference type="SUPFAM" id="SSF56436">
    <property type="entry name" value="C-type lectin-like"/>
    <property type="match status" value="1"/>
</dbReference>
<dbReference type="EMBL" id="NCKV01034443">
    <property type="protein sequence ID" value="RWS18782.1"/>
    <property type="molecule type" value="Genomic_DNA"/>
</dbReference>
<dbReference type="PROSITE" id="PS50041">
    <property type="entry name" value="C_TYPE_LECTIN_2"/>
    <property type="match status" value="1"/>
</dbReference>
<evidence type="ECO:0000313" key="2">
    <source>
        <dbReference type="EMBL" id="RWS18782.1"/>
    </source>
</evidence>
<dbReference type="InterPro" id="IPR001304">
    <property type="entry name" value="C-type_lectin-like"/>
</dbReference>
<dbReference type="Proteomes" id="UP000288716">
    <property type="component" value="Unassembled WGS sequence"/>
</dbReference>
<dbReference type="Gene3D" id="3.10.100.10">
    <property type="entry name" value="Mannose-Binding Protein A, subunit A"/>
    <property type="match status" value="1"/>
</dbReference>
<comment type="caution">
    <text evidence="2">The sequence shown here is derived from an EMBL/GenBank/DDBJ whole genome shotgun (WGS) entry which is preliminary data.</text>
</comment>
<dbReference type="OrthoDB" id="6285913at2759"/>
<dbReference type="CDD" id="cd00037">
    <property type="entry name" value="CLECT"/>
    <property type="match status" value="1"/>
</dbReference>
<dbReference type="STRING" id="299467.A0A443RTY0"/>
<proteinExistence type="predicted"/>
<dbReference type="SMART" id="SM00034">
    <property type="entry name" value="CLECT"/>
    <property type="match status" value="1"/>
</dbReference>
<name>A0A443RTY0_9ACAR</name>
<feature type="domain" description="C-type lectin" evidence="1">
    <location>
        <begin position="42"/>
        <end position="149"/>
    </location>
</feature>
<evidence type="ECO:0000259" key="1">
    <source>
        <dbReference type="PROSITE" id="PS50041"/>
    </source>
</evidence>
<protein>
    <recommendedName>
        <fullName evidence="1">C-type lectin domain-containing protein</fullName>
    </recommendedName>
</protein>
<organism evidence="2 3">
    <name type="scientific">Leptotrombidium deliense</name>
    <dbReference type="NCBI Taxonomy" id="299467"/>
    <lineage>
        <taxon>Eukaryota</taxon>
        <taxon>Metazoa</taxon>
        <taxon>Ecdysozoa</taxon>
        <taxon>Arthropoda</taxon>
        <taxon>Chelicerata</taxon>
        <taxon>Arachnida</taxon>
        <taxon>Acari</taxon>
        <taxon>Acariformes</taxon>
        <taxon>Trombidiformes</taxon>
        <taxon>Prostigmata</taxon>
        <taxon>Anystina</taxon>
        <taxon>Parasitengona</taxon>
        <taxon>Trombiculoidea</taxon>
        <taxon>Trombiculidae</taxon>
        <taxon>Leptotrombidium</taxon>
    </lineage>
</organism>
<dbReference type="Pfam" id="PF00059">
    <property type="entry name" value="Lectin_C"/>
    <property type="match status" value="1"/>
</dbReference>
<reference evidence="2 3" key="1">
    <citation type="journal article" date="2018" name="Gigascience">
        <title>Genomes of trombidid mites reveal novel predicted allergens and laterally-transferred genes associated with secondary metabolism.</title>
        <authorList>
            <person name="Dong X."/>
            <person name="Chaisiri K."/>
            <person name="Xia D."/>
            <person name="Armstrong S.D."/>
            <person name="Fang Y."/>
            <person name="Donnelly M.J."/>
            <person name="Kadowaki T."/>
            <person name="McGarry J.W."/>
            <person name="Darby A.C."/>
            <person name="Makepeace B.L."/>
        </authorList>
    </citation>
    <scope>NUCLEOTIDE SEQUENCE [LARGE SCALE GENOMIC DNA]</scope>
    <source>
        <strain evidence="2">UoL-UT</strain>
    </source>
</reference>
<dbReference type="InterPro" id="IPR016186">
    <property type="entry name" value="C-type_lectin-like/link_sf"/>
</dbReference>
<dbReference type="VEuPathDB" id="VectorBase:LDEU013258"/>
<dbReference type="InterPro" id="IPR016187">
    <property type="entry name" value="CTDL_fold"/>
</dbReference>
<sequence>MQNGEEEKALEDVRKTLNDLKDIENFKISFKPKNSLKKQRIFEVVQKKMNFEEANKFCEVFGGTMLQIDSEDLNNFIIKNAKEHSSYWIGAIKPIPEAVKMLNLKGQQLSYRPAKVIADDPSSNPSCRRIKDGQWHNTGCRKKANVICELNDKAENPDFNDFKSLIEYLSRAPAKAAHLRRKVDIIQTMVLQQLEKKNEVSEKNADVCYFK</sequence>
<evidence type="ECO:0000313" key="3">
    <source>
        <dbReference type="Proteomes" id="UP000288716"/>
    </source>
</evidence>